<dbReference type="Pfam" id="PF03575">
    <property type="entry name" value="Peptidase_S51"/>
    <property type="match status" value="1"/>
</dbReference>
<comment type="similarity">
    <text evidence="1">Belongs to the peptidase S51 family.</text>
</comment>
<evidence type="ECO:0000256" key="2">
    <source>
        <dbReference type="ARBA" id="ARBA00022670"/>
    </source>
</evidence>
<dbReference type="Gene3D" id="3.40.50.880">
    <property type="match status" value="1"/>
</dbReference>
<proteinExistence type="inferred from homology"/>
<dbReference type="Proteomes" id="UP000600080">
    <property type="component" value="Unassembled WGS sequence"/>
</dbReference>
<dbReference type="InterPro" id="IPR005320">
    <property type="entry name" value="Peptidase_S51"/>
</dbReference>
<dbReference type="GeneID" id="301551293"/>
<gene>
    <name evidence="5" type="primary">ygaJ</name>
    <name evidence="5" type="ORF">GCM10012285_56140</name>
</gene>
<dbReference type="CDD" id="cd03146">
    <property type="entry name" value="GAT1_Peptidase_E"/>
    <property type="match status" value="1"/>
</dbReference>
<keyword evidence="3" id="KW-0378">Hydrolase</keyword>
<organism evidence="5 6">
    <name type="scientific">Streptomyces kronopolitis</name>
    <dbReference type="NCBI Taxonomy" id="1612435"/>
    <lineage>
        <taxon>Bacteria</taxon>
        <taxon>Bacillati</taxon>
        <taxon>Actinomycetota</taxon>
        <taxon>Actinomycetes</taxon>
        <taxon>Kitasatosporales</taxon>
        <taxon>Streptomycetaceae</taxon>
        <taxon>Streptomyces</taxon>
    </lineage>
</organism>
<protein>
    <submittedName>
        <fullName evidence="5">Peptidase YgaJ</fullName>
    </submittedName>
</protein>
<evidence type="ECO:0000256" key="3">
    <source>
        <dbReference type="ARBA" id="ARBA00022801"/>
    </source>
</evidence>
<dbReference type="PANTHER" id="PTHR20842:SF0">
    <property type="entry name" value="ALPHA-ASPARTYL DIPEPTIDASE"/>
    <property type="match status" value="1"/>
</dbReference>
<sequence>MTGTPTPALVLLGGGFSHGSDPLLDDFVLAASGRARPRICFLPTASGDAPGYVERFHTAFDERDCEPSHLELFHRTVDDLRAFVLAQDIVYVGGGNTANMLAVWRAHGLDSVLREAWAAGVLLCGISAGACCWFESAFSDSFGPAAPLADGLGLLPGSLCPHYDSEPGRRPGYLAAVGGGALPGGWAVDDGTAALFAGGRPVEVVTRKPGATLHRVTAGADGAAREAAQAARVLGAQGGAGA</sequence>
<dbReference type="PANTHER" id="PTHR20842">
    <property type="entry name" value="PROTEASE S51 ALPHA-ASPARTYL DIPEPTIDASE"/>
    <property type="match status" value="1"/>
</dbReference>
<dbReference type="EMBL" id="BMND01000033">
    <property type="protein sequence ID" value="GGN59216.1"/>
    <property type="molecule type" value="Genomic_DNA"/>
</dbReference>
<reference evidence="6" key="1">
    <citation type="journal article" date="2019" name="Int. J. Syst. Evol. Microbiol.">
        <title>The Global Catalogue of Microorganisms (GCM) 10K type strain sequencing project: providing services to taxonomists for standard genome sequencing and annotation.</title>
        <authorList>
            <consortium name="The Broad Institute Genomics Platform"/>
            <consortium name="The Broad Institute Genome Sequencing Center for Infectious Disease"/>
            <person name="Wu L."/>
            <person name="Ma J."/>
        </authorList>
    </citation>
    <scope>NUCLEOTIDE SEQUENCE [LARGE SCALE GENOMIC DNA]</scope>
    <source>
        <strain evidence="6">CGMCC 4.7323</strain>
    </source>
</reference>
<name>A0ABQ2JW93_9ACTN</name>
<dbReference type="SUPFAM" id="SSF52317">
    <property type="entry name" value="Class I glutamine amidotransferase-like"/>
    <property type="match status" value="1"/>
</dbReference>
<dbReference type="InterPro" id="IPR029062">
    <property type="entry name" value="Class_I_gatase-like"/>
</dbReference>
<keyword evidence="4" id="KW-0720">Serine protease</keyword>
<evidence type="ECO:0000256" key="4">
    <source>
        <dbReference type="ARBA" id="ARBA00022825"/>
    </source>
</evidence>
<dbReference type="RefSeq" id="WP_189102685.1">
    <property type="nucleotide sequence ID" value="NZ_BMND01000033.1"/>
</dbReference>
<evidence type="ECO:0000313" key="6">
    <source>
        <dbReference type="Proteomes" id="UP000600080"/>
    </source>
</evidence>
<evidence type="ECO:0000256" key="1">
    <source>
        <dbReference type="ARBA" id="ARBA00006534"/>
    </source>
</evidence>
<accession>A0ABQ2JW93</accession>
<keyword evidence="6" id="KW-1185">Reference proteome</keyword>
<keyword evidence="2" id="KW-0645">Protease</keyword>
<comment type="caution">
    <text evidence="5">The sequence shown here is derived from an EMBL/GenBank/DDBJ whole genome shotgun (WGS) entry which is preliminary data.</text>
</comment>
<evidence type="ECO:0000313" key="5">
    <source>
        <dbReference type="EMBL" id="GGN59216.1"/>
    </source>
</evidence>